<dbReference type="Proteomes" id="UP000765509">
    <property type="component" value="Unassembled WGS sequence"/>
</dbReference>
<protein>
    <recommendedName>
        <fullName evidence="3">Reverse transcriptase Ty1/copia-type domain-containing protein</fullName>
    </recommendedName>
</protein>
<name>A0A9Q3HE14_9BASI</name>
<dbReference type="OrthoDB" id="4927525at2759"/>
<proteinExistence type="predicted"/>
<dbReference type="AlphaFoldDB" id="A0A9Q3HE14"/>
<evidence type="ECO:0008006" key="3">
    <source>
        <dbReference type="Google" id="ProtNLM"/>
    </source>
</evidence>
<sequence>MLGVKIQQTEEGISLDQRHFTEALLEQYGMEACKAMVTPLTPNEHLMPPTEDKILAFGKLKVNYRRAIGSINYLSTATRPYLSVAISTLSQYMDWPGIKHWQAFMPVLE</sequence>
<evidence type="ECO:0000313" key="2">
    <source>
        <dbReference type="Proteomes" id="UP000765509"/>
    </source>
</evidence>
<gene>
    <name evidence="1" type="ORF">O181_038325</name>
</gene>
<organism evidence="1 2">
    <name type="scientific">Austropuccinia psidii MF-1</name>
    <dbReference type="NCBI Taxonomy" id="1389203"/>
    <lineage>
        <taxon>Eukaryota</taxon>
        <taxon>Fungi</taxon>
        <taxon>Dikarya</taxon>
        <taxon>Basidiomycota</taxon>
        <taxon>Pucciniomycotina</taxon>
        <taxon>Pucciniomycetes</taxon>
        <taxon>Pucciniales</taxon>
        <taxon>Sphaerophragmiaceae</taxon>
        <taxon>Austropuccinia</taxon>
    </lineage>
</organism>
<dbReference type="EMBL" id="AVOT02014810">
    <property type="protein sequence ID" value="MBW0498610.1"/>
    <property type="molecule type" value="Genomic_DNA"/>
</dbReference>
<reference evidence="1" key="1">
    <citation type="submission" date="2021-03" db="EMBL/GenBank/DDBJ databases">
        <title>Draft genome sequence of rust myrtle Austropuccinia psidii MF-1, a brazilian biotype.</title>
        <authorList>
            <person name="Quecine M.C."/>
            <person name="Pachon D.M.R."/>
            <person name="Bonatelli M.L."/>
            <person name="Correr F.H."/>
            <person name="Franceschini L.M."/>
            <person name="Leite T.F."/>
            <person name="Margarido G.R.A."/>
            <person name="Almeida C.A."/>
            <person name="Ferrarezi J.A."/>
            <person name="Labate C.A."/>
        </authorList>
    </citation>
    <scope>NUCLEOTIDE SEQUENCE</scope>
    <source>
        <strain evidence="1">MF-1</strain>
    </source>
</reference>
<accession>A0A9Q3HE14</accession>
<comment type="caution">
    <text evidence="1">The sequence shown here is derived from an EMBL/GenBank/DDBJ whole genome shotgun (WGS) entry which is preliminary data.</text>
</comment>
<keyword evidence="2" id="KW-1185">Reference proteome</keyword>
<evidence type="ECO:0000313" key="1">
    <source>
        <dbReference type="EMBL" id="MBW0498610.1"/>
    </source>
</evidence>